<dbReference type="Proteomes" id="UP001303889">
    <property type="component" value="Unassembled WGS sequence"/>
</dbReference>
<feature type="domain" description="NWD NACHT-NTPase N-terminal" evidence="2">
    <location>
        <begin position="116"/>
        <end position="256"/>
    </location>
</feature>
<feature type="region of interest" description="Disordered" evidence="1">
    <location>
        <begin position="1"/>
        <end position="83"/>
    </location>
</feature>
<organism evidence="3 4">
    <name type="scientific">Staphylotrichum tortipilum</name>
    <dbReference type="NCBI Taxonomy" id="2831512"/>
    <lineage>
        <taxon>Eukaryota</taxon>
        <taxon>Fungi</taxon>
        <taxon>Dikarya</taxon>
        <taxon>Ascomycota</taxon>
        <taxon>Pezizomycotina</taxon>
        <taxon>Sordariomycetes</taxon>
        <taxon>Sordariomycetidae</taxon>
        <taxon>Sordariales</taxon>
        <taxon>Chaetomiaceae</taxon>
        <taxon>Staphylotrichum</taxon>
    </lineage>
</organism>
<gene>
    <name evidence="3" type="ORF">C8A05DRAFT_20144</name>
</gene>
<keyword evidence="4" id="KW-1185">Reference proteome</keyword>
<protein>
    <recommendedName>
        <fullName evidence="2">NWD NACHT-NTPase N-terminal domain-containing protein</fullName>
    </recommendedName>
</protein>
<feature type="non-terminal residue" evidence="3">
    <location>
        <position position="256"/>
    </location>
</feature>
<evidence type="ECO:0000313" key="4">
    <source>
        <dbReference type="Proteomes" id="UP001303889"/>
    </source>
</evidence>
<reference evidence="3" key="2">
    <citation type="submission" date="2023-05" db="EMBL/GenBank/DDBJ databases">
        <authorList>
            <consortium name="Lawrence Berkeley National Laboratory"/>
            <person name="Steindorff A."/>
            <person name="Hensen N."/>
            <person name="Bonometti L."/>
            <person name="Westerberg I."/>
            <person name="Brannstrom I.O."/>
            <person name="Guillou S."/>
            <person name="Cros-Aarteil S."/>
            <person name="Calhoun S."/>
            <person name="Haridas S."/>
            <person name="Kuo A."/>
            <person name="Mondo S."/>
            <person name="Pangilinan J."/>
            <person name="Riley R."/>
            <person name="Labutti K."/>
            <person name="Andreopoulos B."/>
            <person name="Lipzen A."/>
            <person name="Chen C."/>
            <person name="Yanf M."/>
            <person name="Daum C."/>
            <person name="Ng V."/>
            <person name="Clum A."/>
            <person name="Ohm R."/>
            <person name="Martin F."/>
            <person name="Silar P."/>
            <person name="Natvig D."/>
            <person name="Lalanne C."/>
            <person name="Gautier V."/>
            <person name="Ament-Velasquez S.L."/>
            <person name="Kruys A."/>
            <person name="Hutchinson M.I."/>
            <person name="Powell A.J."/>
            <person name="Barry K."/>
            <person name="Miller A.N."/>
            <person name="Grigoriev I.V."/>
            <person name="Debuchy R."/>
            <person name="Gladieux P."/>
            <person name="Thoren M.H."/>
            <person name="Johannesson H."/>
        </authorList>
    </citation>
    <scope>NUCLEOTIDE SEQUENCE</scope>
    <source>
        <strain evidence="3">CBS 103.79</strain>
    </source>
</reference>
<evidence type="ECO:0000313" key="3">
    <source>
        <dbReference type="EMBL" id="KAK3897006.1"/>
    </source>
</evidence>
<evidence type="ECO:0000259" key="2">
    <source>
        <dbReference type="Pfam" id="PF17100"/>
    </source>
</evidence>
<feature type="compositionally biased region" description="Low complexity" evidence="1">
    <location>
        <begin position="16"/>
        <end position="31"/>
    </location>
</feature>
<dbReference type="EMBL" id="MU856308">
    <property type="protein sequence ID" value="KAK3897006.1"/>
    <property type="molecule type" value="Genomic_DNA"/>
</dbReference>
<proteinExistence type="predicted"/>
<reference evidence="3" key="1">
    <citation type="journal article" date="2023" name="Mol. Phylogenet. Evol.">
        <title>Genome-scale phylogeny and comparative genomics of the fungal order Sordariales.</title>
        <authorList>
            <person name="Hensen N."/>
            <person name="Bonometti L."/>
            <person name="Westerberg I."/>
            <person name="Brannstrom I.O."/>
            <person name="Guillou S."/>
            <person name="Cros-Aarteil S."/>
            <person name="Calhoun S."/>
            <person name="Haridas S."/>
            <person name="Kuo A."/>
            <person name="Mondo S."/>
            <person name="Pangilinan J."/>
            <person name="Riley R."/>
            <person name="LaButti K."/>
            <person name="Andreopoulos B."/>
            <person name="Lipzen A."/>
            <person name="Chen C."/>
            <person name="Yan M."/>
            <person name="Daum C."/>
            <person name="Ng V."/>
            <person name="Clum A."/>
            <person name="Steindorff A."/>
            <person name="Ohm R.A."/>
            <person name="Martin F."/>
            <person name="Silar P."/>
            <person name="Natvig D.O."/>
            <person name="Lalanne C."/>
            <person name="Gautier V."/>
            <person name="Ament-Velasquez S.L."/>
            <person name="Kruys A."/>
            <person name="Hutchinson M.I."/>
            <person name="Powell A.J."/>
            <person name="Barry K."/>
            <person name="Miller A.N."/>
            <person name="Grigoriev I.V."/>
            <person name="Debuchy R."/>
            <person name="Gladieux P."/>
            <person name="Hiltunen Thoren M."/>
            <person name="Johannesson H."/>
        </authorList>
    </citation>
    <scope>NUCLEOTIDE SEQUENCE</scope>
    <source>
        <strain evidence="3">CBS 103.79</strain>
    </source>
</reference>
<dbReference type="Pfam" id="PF17100">
    <property type="entry name" value="NACHT_N"/>
    <property type="match status" value="1"/>
</dbReference>
<comment type="caution">
    <text evidence="3">The sequence shown here is derived from an EMBL/GenBank/DDBJ whole genome shotgun (WGS) entry which is preliminary data.</text>
</comment>
<feature type="compositionally biased region" description="Basic residues" evidence="1">
    <location>
        <begin position="1"/>
        <end position="15"/>
    </location>
</feature>
<sequence length="256" mass="26718">MTQKSWKKLFGRRRAASPAPSATPSTNARSSDQGNAEHGSKASSIVATESCAPPSLSAAAAAAKAARPGTDARVPDDHQPPAASQALLPALPAESALKLPPTESIEQPTAALSVSERLWNAAYDSLETENAELVMSYVKTLETVLGAKPGVAPDTNISAELYNPTKRQMQMRRLVEEGQTKISKASKITNGVGDVAGFVLSAKGIIDLAVQSVPQAALPWAGVCVGLQILQNPAQATPSNLAGIAHVISRMDWYCA</sequence>
<accession>A0AAN6RP42</accession>
<dbReference type="AlphaFoldDB" id="A0AAN6RP42"/>
<name>A0AAN6RP42_9PEZI</name>
<dbReference type="InterPro" id="IPR031359">
    <property type="entry name" value="NACHT_N"/>
</dbReference>
<evidence type="ECO:0000256" key="1">
    <source>
        <dbReference type="SAM" id="MobiDB-lite"/>
    </source>
</evidence>